<dbReference type="Pfam" id="PF07971">
    <property type="entry name" value="Glyco_hydro_92"/>
    <property type="match status" value="1"/>
</dbReference>
<evidence type="ECO:0000259" key="1">
    <source>
        <dbReference type="Pfam" id="PF07971"/>
    </source>
</evidence>
<dbReference type="Proteomes" id="UP000009175">
    <property type="component" value="Chromosome"/>
</dbReference>
<evidence type="ECO:0000259" key="2">
    <source>
        <dbReference type="Pfam" id="PF17678"/>
    </source>
</evidence>
<dbReference type="Gene3D" id="1.20.1050.60">
    <property type="entry name" value="alpha-1,2-mannosidase"/>
    <property type="match status" value="1"/>
</dbReference>
<organism evidence="3 4">
    <name type="scientific">Shewanella amazonensis (strain ATCC BAA-1098 / SB2B)</name>
    <dbReference type="NCBI Taxonomy" id="326297"/>
    <lineage>
        <taxon>Bacteria</taxon>
        <taxon>Pseudomonadati</taxon>
        <taxon>Pseudomonadota</taxon>
        <taxon>Gammaproteobacteria</taxon>
        <taxon>Alteromonadales</taxon>
        <taxon>Shewanellaceae</taxon>
        <taxon>Shewanella</taxon>
    </lineage>
</organism>
<dbReference type="InterPro" id="IPR041371">
    <property type="entry name" value="GH92_N"/>
</dbReference>
<protein>
    <submittedName>
        <fullName evidence="3">Putative alpha-1,2-mannosidase</fullName>
    </submittedName>
</protein>
<dbReference type="InterPro" id="IPR050883">
    <property type="entry name" value="PNGase"/>
</dbReference>
<dbReference type="InterPro" id="IPR005887">
    <property type="entry name" value="GH92_a_mannosidase_put"/>
</dbReference>
<gene>
    <name evidence="3" type="ordered locus">Sama_0304</name>
</gene>
<dbReference type="GO" id="GO:0005975">
    <property type="term" value="P:carbohydrate metabolic process"/>
    <property type="evidence" value="ECO:0007669"/>
    <property type="project" value="InterPro"/>
</dbReference>
<dbReference type="InterPro" id="IPR014718">
    <property type="entry name" value="GH-type_carb-bd"/>
</dbReference>
<feature type="domain" description="Glycosyl hydrolase family 92" evidence="1">
    <location>
        <begin position="315"/>
        <end position="772"/>
    </location>
</feature>
<reference evidence="3 4" key="1">
    <citation type="submission" date="2006-12" db="EMBL/GenBank/DDBJ databases">
        <title>Complete sequence of Shewanella amazonensis SB2B.</title>
        <authorList>
            <consortium name="US DOE Joint Genome Institute"/>
            <person name="Copeland A."/>
            <person name="Lucas S."/>
            <person name="Lapidus A."/>
            <person name="Barry K."/>
            <person name="Detter J.C."/>
            <person name="Glavina del Rio T."/>
            <person name="Hammon N."/>
            <person name="Israni S."/>
            <person name="Dalin E."/>
            <person name="Tice H."/>
            <person name="Pitluck S."/>
            <person name="Munk A.C."/>
            <person name="Brettin T."/>
            <person name="Bruce D."/>
            <person name="Han C."/>
            <person name="Tapia R."/>
            <person name="Gilna P."/>
            <person name="Schmutz J."/>
            <person name="Larimer F."/>
            <person name="Land M."/>
            <person name="Hauser L."/>
            <person name="Kyrpides N."/>
            <person name="Mikhailova N."/>
            <person name="Fredrickson J."/>
            <person name="Richardson P."/>
        </authorList>
    </citation>
    <scope>NUCLEOTIDE SEQUENCE [LARGE SCALE GENOMIC DNA]</scope>
    <source>
        <strain evidence="4">ATCC BAA-1098 / SB2B</strain>
    </source>
</reference>
<dbReference type="SUPFAM" id="SSF48208">
    <property type="entry name" value="Six-hairpin glycosidases"/>
    <property type="match status" value="1"/>
</dbReference>
<dbReference type="InterPro" id="IPR008928">
    <property type="entry name" value="6-hairpin_glycosidase_sf"/>
</dbReference>
<dbReference type="EMBL" id="CP000507">
    <property type="protein sequence ID" value="ABL98515.1"/>
    <property type="molecule type" value="Genomic_DNA"/>
</dbReference>
<dbReference type="GO" id="GO:0030246">
    <property type="term" value="F:carbohydrate binding"/>
    <property type="evidence" value="ECO:0007669"/>
    <property type="project" value="InterPro"/>
</dbReference>
<dbReference type="Gene3D" id="2.70.98.10">
    <property type="match status" value="1"/>
</dbReference>
<dbReference type="HOGENOM" id="CLU_003690_2_2_6"/>
<dbReference type="AlphaFoldDB" id="A1S2A9"/>
<dbReference type="FunFam" id="1.20.1050.60:FF:000001">
    <property type="entry name" value="Putative alpha-1,2-mannosidase"/>
    <property type="match status" value="1"/>
</dbReference>
<dbReference type="RefSeq" id="WP_011758425.1">
    <property type="nucleotide sequence ID" value="NC_008700.1"/>
</dbReference>
<dbReference type="STRING" id="326297.Sama_0304"/>
<feature type="domain" description="Glycosyl hydrolase family 92 N-terminal" evidence="2">
    <location>
        <begin position="61"/>
        <end position="309"/>
    </location>
</feature>
<dbReference type="CAZy" id="GH92">
    <property type="family name" value="Glycoside Hydrolase Family 92"/>
</dbReference>
<dbReference type="OrthoDB" id="9804511at2"/>
<sequence length="773" mass="85519">MKTITLKEGALSLPRLTPLLLTPTLLTFSLLTAVGCTTTHGTSNAQQVHAESPAQSEALNHVDPFIGTGGHGHTFPGALVPFGMVQLSPDNPSKGWDWTSGYHYSDDTLLGFSHTHLSGTGVGDMLDVLVMPFRGDFLSRPRDDKDRIFTHYGHDKESATPGYYSLYLPEEQVQVELTASTRAGVHRYRFDGDTDAKLLIDLGYAQNYDKPVVTFLRVEDEHTLSGYRLSTGWAKNQPLYFVAKFDQPFSHQLYSENQPIKGEQLQAEKGRIVLNFGFSSTGSLSTGSSSAASSAEKTAKVVEARVALSYTSIAGAKANLKAEVADLSFAQIKANARQAWAQQLGKFEVEDGNEVNKTKFYTALYHAFVAPQVFHDVDGAFFGADGAAHANPGYGRYSLFSLWDTFRALHPLLTVSNPERVDDMVKSMLGFYDETGLLPTWDLMSNETDVMIGYHAVPVIVDAYLKGLTTADPEHIYAAIKASAMQDRFGIDKFREYGFVPSDLEIEAVSKTLEYAFDDWAIAQMAKALGKTEDYQVFNQRAQSYKTLFDAETGFMRGKDHQGNWVTPFNPTYVEHRNTDYTEANAWQYSFFVPHDVPGLMALYGNEQRFVAKLDELFSTSSEMQGDVSPDISGLIGQYAHGNEPVHHVAYLYAFTDKKQQGEARIKEIRDTMYLAQPDGLAGNDDLGQMSAWYVFSALGFYPLNPVGGDYVLGTPQFAKATVMLPNGKAFKVIKKGEGWVKALWLNGKKHDSAILTHQQLLDGGELVFELAE</sequence>
<dbReference type="PANTHER" id="PTHR12143:SF39">
    <property type="entry name" value="SECRETED PROTEIN"/>
    <property type="match status" value="1"/>
</dbReference>
<accession>A1S2A9</accession>
<dbReference type="PANTHER" id="PTHR12143">
    <property type="entry name" value="PEPTIDE N-GLYCANASE PNGASE -RELATED"/>
    <property type="match status" value="1"/>
</dbReference>
<evidence type="ECO:0000313" key="4">
    <source>
        <dbReference type="Proteomes" id="UP000009175"/>
    </source>
</evidence>
<dbReference type="KEGG" id="saz:Sama_0304"/>
<dbReference type="NCBIfam" id="TIGR01180">
    <property type="entry name" value="aman2_put"/>
    <property type="match status" value="1"/>
</dbReference>
<dbReference type="eggNOG" id="COG3537">
    <property type="taxonomic scope" value="Bacteria"/>
</dbReference>
<dbReference type="Pfam" id="PF17678">
    <property type="entry name" value="Glyco_hydro_92N"/>
    <property type="match status" value="1"/>
</dbReference>
<dbReference type="InterPro" id="IPR012939">
    <property type="entry name" value="Glyco_hydro_92"/>
</dbReference>
<keyword evidence="4" id="KW-1185">Reference proteome</keyword>
<dbReference type="Gene3D" id="3.30.2080.10">
    <property type="entry name" value="GH92 mannosidase domain"/>
    <property type="match status" value="1"/>
</dbReference>
<name>A1S2A9_SHEAM</name>
<evidence type="ECO:0000313" key="3">
    <source>
        <dbReference type="EMBL" id="ABL98515.1"/>
    </source>
</evidence>
<dbReference type="Gene3D" id="1.20.1610.10">
    <property type="entry name" value="alpha-1,2-mannosidases domains"/>
    <property type="match status" value="1"/>
</dbReference>
<dbReference type="GO" id="GO:0000224">
    <property type="term" value="F:peptide-N4-(N-acetyl-beta-glucosaminyl)asparagine amidase activity"/>
    <property type="evidence" value="ECO:0007669"/>
    <property type="project" value="TreeGrafter"/>
</dbReference>
<dbReference type="GO" id="GO:0005829">
    <property type="term" value="C:cytosol"/>
    <property type="evidence" value="ECO:0007669"/>
    <property type="project" value="TreeGrafter"/>
</dbReference>
<proteinExistence type="predicted"/>
<dbReference type="GO" id="GO:0006516">
    <property type="term" value="P:glycoprotein catabolic process"/>
    <property type="evidence" value="ECO:0007669"/>
    <property type="project" value="TreeGrafter"/>
</dbReference>